<reference evidence="1 2" key="1">
    <citation type="submission" date="2022-01" db="EMBL/GenBank/DDBJ databases">
        <title>Draft genome sequence of Sabulilitoribacter multivorans KCTC 32326.</title>
        <authorList>
            <person name="Oh J.-S."/>
        </authorList>
    </citation>
    <scope>NUCLEOTIDE SEQUENCE [LARGE SCALE GENOMIC DNA]</scope>
    <source>
        <strain evidence="1 2">M-M16</strain>
    </source>
</reference>
<name>A0ABS9IE86_9FLAO</name>
<evidence type="ECO:0000313" key="1">
    <source>
        <dbReference type="EMBL" id="MCF7559049.1"/>
    </source>
</evidence>
<dbReference type="Proteomes" id="UP001200022">
    <property type="component" value="Unassembled WGS sequence"/>
</dbReference>
<comment type="caution">
    <text evidence="1">The sequence shown here is derived from an EMBL/GenBank/DDBJ whole genome shotgun (WGS) entry which is preliminary data.</text>
</comment>
<dbReference type="EMBL" id="JAKKDV010000001">
    <property type="protein sequence ID" value="MCF7559049.1"/>
    <property type="molecule type" value="Genomic_DNA"/>
</dbReference>
<evidence type="ECO:0008006" key="3">
    <source>
        <dbReference type="Google" id="ProtNLM"/>
    </source>
</evidence>
<proteinExistence type="predicted"/>
<dbReference type="RefSeq" id="WP_237229361.1">
    <property type="nucleotide sequence ID" value="NZ_JAKKDV010000001.1"/>
</dbReference>
<evidence type="ECO:0000313" key="2">
    <source>
        <dbReference type="Proteomes" id="UP001200022"/>
    </source>
</evidence>
<organism evidence="1 2">
    <name type="scientific">Flaviramulus multivorans</name>
    <dbReference type="NCBI Taxonomy" id="1304750"/>
    <lineage>
        <taxon>Bacteria</taxon>
        <taxon>Pseudomonadati</taxon>
        <taxon>Bacteroidota</taxon>
        <taxon>Flavobacteriia</taxon>
        <taxon>Flavobacteriales</taxon>
        <taxon>Flavobacteriaceae</taxon>
        <taxon>Flaviramulus</taxon>
    </lineage>
</organism>
<keyword evidence="2" id="KW-1185">Reference proteome</keyword>
<accession>A0ABS9IE86</accession>
<gene>
    <name evidence="1" type="ORF">L3X39_00245</name>
</gene>
<protein>
    <recommendedName>
        <fullName evidence="3">Lipocalin-like domain-containing protein</fullName>
    </recommendedName>
</protein>
<sequence length="146" mass="16405">MRIVKNIFFIIPVAFCFMNMQCDDDSDDYLGVCDQTTVIDESLYDSLESNNFTILGAEIQNNCLTIEFGASGCDGNSWTYQLVDSGAVAESSPEQRYLKFELLNNEACLAYFEKSISFDLTSLQITGSNKIILHIDGYESSLTYTY</sequence>